<dbReference type="EMBL" id="JBHSOW010000137">
    <property type="protein sequence ID" value="MFC5653802.1"/>
    <property type="molecule type" value="Genomic_DNA"/>
</dbReference>
<organism evidence="2 3">
    <name type="scientific">Paenibacillus solisilvae</name>
    <dbReference type="NCBI Taxonomy" id="2486751"/>
    <lineage>
        <taxon>Bacteria</taxon>
        <taxon>Bacillati</taxon>
        <taxon>Bacillota</taxon>
        <taxon>Bacilli</taxon>
        <taxon>Bacillales</taxon>
        <taxon>Paenibacillaceae</taxon>
        <taxon>Paenibacillus</taxon>
    </lineage>
</organism>
<dbReference type="Proteomes" id="UP001596047">
    <property type="component" value="Unassembled WGS sequence"/>
</dbReference>
<keyword evidence="1" id="KW-0472">Membrane</keyword>
<feature type="transmembrane region" description="Helical" evidence="1">
    <location>
        <begin position="37"/>
        <end position="55"/>
    </location>
</feature>
<gene>
    <name evidence="2" type="ORF">ACFPYJ_32760</name>
</gene>
<accession>A0ABW0W6L2</accession>
<evidence type="ECO:0000313" key="3">
    <source>
        <dbReference type="Proteomes" id="UP001596047"/>
    </source>
</evidence>
<keyword evidence="1" id="KW-1133">Transmembrane helix</keyword>
<dbReference type="RefSeq" id="WP_379192729.1">
    <property type="nucleotide sequence ID" value="NZ_JBHSOW010000137.1"/>
</dbReference>
<name>A0ABW0W6L2_9BACL</name>
<keyword evidence="1" id="KW-0812">Transmembrane</keyword>
<reference evidence="3" key="1">
    <citation type="journal article" date="2019" name="Int. J. Syst. Evol. Microbiol.">
        <title>The Global Catalogue of Microorganisms (GCM) 10K type strain sequencing project: providing services to taxonomists for standard genome sequencing and annotation.</title>
        <authorList>
            <consortium name="The Broad Institute Genomics Platform"/>
            <consortium name="The Broad Institute Genome Sequencing Center for Infectious Disease"/>
            <person name="Wu L."/>
            <person name="Ma J."/>
        </authorList>
    </citation>
    <scope>NUCLEOTIDE SEQUENCE [LARGE SCALE GENOMIC DNA]</scope>
    <source>
        <strain evidence="3">CGMCC 1.3240</strain>
    </source>
</reference>
<proteinExistence type="predicted"/>
<protein>
    <submittedName>
        <fullName evidence="2">Uncharacterized protein</fullName>
    </submittedName>
</protein>
<evidence type="ECO:0000256" key="1">
    <source>
        <dbReference type="SAM" id="Phobius"/>
    </source>
</evidence>
<evidence type="ECO:0000313" key="2">
    <source>
        <dbReference type="EMBL" id="MFC5653802.1"/>
    </source>
</evidence>
<comment type="caution">
    <text evidence="2">The sequence shown here is derived from an EMBL/GenBank/DDBJ whole genome shotgun (WGS) entry which is preliminary data.</text>
</comment>
<sequence>MDDSANRSIAGYLIVYVAITLHKLYPQETLVEYSVQIVGLIPSKIIGAAVLLFFLHMNASS</sequence>
<keyword evidence="3" id="KW-1185">Reference proteome</keyword>